<keyword evidence="3" id="KW-0732">Signal</keyword>
<keyword evidence="4" id="KW-0029">Amino-acid transport</keyword>
<dbReference type="PRINTS" id="PR00337">
    <property type="entry name" value="LEUILEVALBP"/>
</dbReference>
<evidence type="ECO:0000256" key="3">
    <source>
        <dbReference type="ARBA" id="ARBA00022729"/>
    </source>
</evidence>
<proteinExistence type="inferred from homology"/>
<feature type="compositionally biased region" description="Low complexity" evidence="5">
    <location>
        <begin position="41"/>
        <end position="54"/>
    </location>
</feature>
<evidence type="ECO:0000256" key="4">
    <source>
        <dbReference type="ARBA" id="ARBA00022970"/>
    </source>
</evidence>
<dbReference type="InterPro" id="IPR028082">
    <property type="entry name" value="Peripla_BP_I"/>
</dbReference>
<comment type="caution">
    <text evidence="7">The sequence shown here is derived from an EMBL/GenBank/DDBJ whole genome shotgun (WGS) entry which is preliminary data.</text>
</comment>
<evidence type="ECO:0000313" key="7">
    <source>
        <dbReference type="EMBL" id="MDR9893410.1"/>
    </source>
</evidence>
<evidence type="ECO:0000259" key="6">
    <source>
        <dbReference type="Pfam" id="PF13458"/>
    </source>
</evidence>
<dbReference type="InterPro" id="IPR028081">
    <property type="entry name" value="Leu-bd"/>
</dbReference>
<dbReference type="SUPFAM" id="SSF53822">
    <property type="entry name" value="Periplasmic binding protein-like I"/>
    <property type="match status" value="1"/>
</dbReference>
<accession>A0AAP5I2B0</accession>
<dbReference type="AlphaFoldDB" id="A0AAP5I2B0"/>
<feature type="domain" description="Leucine-binding protein" evidence="6">
    <location>
        <begin position="172"/>
        <end position="481"/>
    </location>
</feature>
<reference evidence="8" key="1">
    <citation type="journal article" date="2021" name="Science">
        <title>Hunting the eagle killer: A cyanobacterial neurotoxin causes vacuolar myelinopathy.</title>
        <authorList>
            <person name="Breinlinger S."/>
            <person name="Phillips T.J."/>
            <person name="Haram B.N."/>
            <person name="Mares J."/>
            <person name="Martinez Yerena J.A."/>
            <person name="Hrouzek P."/>
            <person name="Sobotka R."/>
            <person name="Henderson W.M."/>
            <person name="Schmieder P."/>
            <person name="Williams S.M."/>
            <person name="Lauderdale J.D."/>
            <person name="Wilde H.D."/>
            <person name="Gerrin W."/>
            <person name="Kust A."/>
            <person name="Washington J.W."/>
            <person name="Wagner C."/>
            <person name="Geier B."/>
            <person name="Liebeke M."/>
            <person name="Enke H."/>
            <person name="Niedermeyer T.H.J."/>
            <person name="Wilde S.B."/>
        </authorList>
    </citation>
    <scope>NUCLEOTIDE SEQUENCE [LARGE SCALE GENOMIC DNA]</scope>
    <source>
        <strain evidence="8">Thurmond2011</strain>
    </source>
</reference>
<dbReference type="PANTHER" id="PTHR30483">
    <property type="entry name" value="LEUCINE-SPECIFIC-BINDING PROTEIN"/>
    <property type="match status" value="1"/>
</dbReference>
<dbReference type="InterPro" id="IPR000709">
    <property type="entry name" value="Leu_Ile_Val-bd"/>
</dbReference>
<dbReference type="InterPro" id="IPR051010">
    <property type="entry name" value="BCAA_transport"/>
</dbReference>
<dbReference type="RefSeq" id="WP_243902513.1">
    <property type="nucleotide sequence ID" value="NZ_CAWQFN010000326.1"/>
</dbReference>
<name>A0AAP5I2B0_9CYAN</name>
<dbReference type="Gene3D" id="3.40.50.2300">
    <property type="match status" value="2"/>
</dbReference>
<protein>
    <submittedName>
        <fullName evidence="7">ABC transporter substrate-binding protein</fullName>
    </submittedName>
</protein>
<dbReference type="GO" id="GO:0006865">
    <property type="term" value="P:amino acid transport"/>
    <property type="evidence" value="ECO:0007669"/>
    <property type="project" value="UniProtKB-KW"/>
</dbReference>
<dbReference type="EMBL" id="JAALHA020000001">
    <property type="protein sequence ID" value="MDR9893410.1"/>
    <property type="molecule type" value="Genomic_DNA"/>
</dbReference>
<comment type="similarity">
    <text evidence="1">Belongs to the leucine-binding protein family.</text>
</comment>
<evidence type="ECO:0000256" key="2">
    <source>
        <dbReference type="ARBA" id="ARBA00022448"/>
    </source>
</evidence>
<dbReference type="PANTHER" id="PTHR30483:SF6">
    <property type="entry name" value="PERIPLASMIC BINDING PROTEIN OF ABC TRANSPORTER FOR NATURAL AMINO ACIDS"/>
    <property type="match status" value="1"/>
</dbReference>
<organism evidence="7 8">
    <name type="scientific">Aetokthonos hydrillicola Thurmond2011</name>
    <dbReference type="NCBI Taxonomy" id="2712845"/>
    <lineage>
        <taxon>Bacteria</taxon>
        <taxon>Bacillati</taxon>
        <taxon>Cyanobacteriota</taxon>
        <taxon>Cyanophyceae</taxon>
        <taxon>Nostocales</taxon>
        <taxon>Hapalosiphonaceae</taxon>
        <taxon>Aetokthonos</taxon>
    </lineage>
</organism>
<keyword evidence="8" id="KW-1185">Reference proteome</keyword>
<evidence type="ECO:0000256" key="1">
    <source>
        <dbReference type="ARBA" id="ARBA00010062"/>
    </source>
</evidence>
<sequence length="515" mass="55301">MQKISPHFPPIALAFGVMVICAIAVKIIENISFSVSQTEKSLTSPTKITSPSPTQAASNSPTAITLPSPTEEALNSSTETTFPSLESPNNTGMLDEHLSFGDKILIKHEETGGENQDFQAAKNRGSEQMAIGNYKQAVVEFQTAIEKYRNAPETLIYLNNARTIGQNPFTIAVVVPIGNNSNGALEILRGVAQAQNEVNQAGGINGVPLKVLIANDDDDPKTAQNIALELVNNSKALGVIGHFSSDATLAAGQEYDAGKLAAISPISTITDPSQYIFYTVPSDTITARALVKHMMTKLQKQKAAVFYNSQSKYSMSLKTKFVEEVLASGGKIDEHLVFDLSNASFSARKSVEQAIAKRAQVMMLASDSSMLDKALLVIQANQKRLSLLGGNNLYSPKVLTDGGEAAVGLVAAVPWHIDADPQSNFSRTSQQLWQGKVNWRTATSYDAAQALIAALKRNPTREGVQQSLAAADFSATGASSKIRFSSFGDRYGSVQLVEVRPSTQPGTIYDFVPIR</sequence>
<dbReference type="Proteomes" id="UP000667802">
    <property type="component" value="Unassembled WGS sequence"/>
</dbReference>
<evidence type="ECO:0000256" key="5">
    <source>
        <dbReference type="SAM" id="MobiDB-lite"/>
    </source>
</evidence>
<gene>
    <name evidence="7" type="ORF">G7B40_002250</name>
</gene>
<dbReference type="Pfam" id="PF13458">
    <property type="entry name" value="Peripla_BP_6"/>
    <property type="match status" value="1"/>
</dbReference>
<dbReference type="CDD" id="cd06268">
    <property type="entry name" value="PBP1_ABC_transporter_LIVBP-like"/>
    <property type="match status" value="1"/>
</dbReference>
<feature type="compositionally biased region" description="Polar residues" evidence="5">
    <location>
        <begin position="55"/>
        <end position="90"/>
    </location>
</feature>
<feature type="region of interest" description="Disordered" evidence="5">
    <location>
        <begin position="39"/>
        <end position="90"/>
    </location>
</feature>
<keyword evidence="2" id="KW-0813">Transport</keyword>
<evidence type="ECO:0000313" key="8">
    <source>
        <dbReference type="Proteomes" id="UP000667802"/>
    </source>
</evidence>